<evidence type="ECO:0000313" key="2">
    <source>
        <dbReference type="EMBL" id="MFC6951899.1"/>
    </source>
</evidence>
<dbReference type="Proteomes" id="UP001596395">
    <property type="component" value="Unassembled WGS sequence"/>
</dbReference>
<sequence length="346" mass="36668">MLYLATDRRVAVVDSSVPVVEEAFVPAADEDDDADADGVRVECVAASRARPERAFVGTAGEGLFRSTDGGGSWSRVALGPPVDGADASHVTAVAVAPWDPDVVFAGTEPSRVYRSTDGGDSFQHLSGLVELPSSDEWAFPPRPHTHHVRWLEPDPHREGRVLVAVEAGALVVLDVADGTASFRERPPGSRRDTHSMATHQDAPGRVYAAAGDGYAESTRHGDAWEHPQDGLGHRYCWSVAVDPADPDVRLVSAATGARTAHTPANADTYVYRKRGDDPWERAMDGLGGADGQTRPVLAAGDDAGAFYAASNRGLYRTTDAGDAWTRLDVDLPFGEGGGTARGLVHV</sequence>
<dbReference type="EMBL" id="JBHSXN010000001">
    <property type="protein sequence ID" value="MFC6951899.1"/>
    <property type="molecule type" value="Genomic_DNA"/>
</dbReference>
<evidence type="ECO:0000256" key="1">
    <source>
        <dbReference type="SAM" id="MobiDB-lite"/>
    </source>
</evidence>
<dbReference type="RefSeq" id="WP_336348906.1">
    <property type="nucleotide sequence ID" value="NZ_JAZAQL010000001.1"/>
</dbReference>
<evidence type="ECO:0000313" key="3">
    <source>
        <dbReference type="Proteomes" id="UP001596395"/>
    </source>
</evidence>
<gene>
    <name evidence="2" type="ORF">ACFQGB_03400</name>
</gene>
<reference evidence="2 3" key="1">
    <citation type="journal article" date="2019" name="Int. J. Syst. Evol. Microbiol.">
        <title>The Global Catalogue of Microorganisms (GCM) 10K type strain sequencing project: providing services to taxonomists for standard genome sequencing and annotation.</title>
        <authorList>
            <consortium name="The Broad Institute Genomics Platform"/>
            <consortium name="The Broad Institute Genome Sequencing Center for Infectious Disease"/>
            <person name="Wu L."/>
            <person name="Ma J."/>
        </authorList>
    </citation>
    <scope>NUCLEOTIDE SEQUENCE [LARGE SCALE GENOMIC DNA]</scope>
    <source>
        <strain evidence="2 3">GX26</strain>
    </source>
</reference>
<feature type="region of interest" description="Disordered" evidence="1">
    <location>
        <begin position="181"/>
        <end position="204"/>
    </location>
</feature>
<keyword evidence="3" id="KW-1185">Reference proteome</keyword>
<dbReference type="Gene3D" id="2.130.10.10">
    <property type="entry name" value="YVTN repeat-like/Quinoprotein amine dehydrogenase"/>
    <property type="match status" value="1"/>
</dbReference>
<comment type="caution">
    <text evidence="2">The sequence shown here is derived from an EMBL/GenBank/DDBJ whole genome shotgun (WGS) entry which is preliminary data.</text>
</comment>
<proteinExistence type="predicted"/>
<accession>A0ABD5V8M6</accession>
<dbReference type="SUPFAM" id="SSF110296">
    <property type="entry name" value="Oligoxyloglucan reducing end-specific cellobiohydrolase"/>
    <property type="match status" value="1"/>
</dbReference>
<name>A0ABD5V8M6_9EURY</name>
<dbReference type="PANTHER" id="PTHR43739">
    <property type="entry name" value="XYLOGLUCANASE (EUROFUNG)"/>
    <property type="match status" value="1"/>
</dbReference>
<dbReference type="PANTHER" id="PTHR43739:SF5">
    <property type="entry name" value="EXO-ALPHA-SIALIDASE"/>
    <property type="match status" value="1"/>
</dbReference>
<protein>
    <recommendedName>
        <fullName evidence="4">BNR/Asp-box repeat-containing protein</fullName>
    </recommendedName>
</protein>
<dbReference type="InterPro" id="IPR052025">
    <property type="entry name" value="Xyloglucanase_GH74"/>
</dbReference>
<dbReference type="AlphaFoldDB" id="A0ABD5V8M6"/>
<organism evidence="2 3">
    <name type="scientific">Halorubellus litoreus</name>
    <dbReference type="NCBI Taxonomy" id="755308"/>
    <lineage>
        <taxon>Archaea</taxon>
        <taxon>Methanobacteriati</taxon>
        <taxon>Methanobacteriota</taxon>
        <taxon>Stenosarchaea group</taxon>
        <taxon>Halobacteria</taxon>
        <taxon>Halobacteriales</taxon>
        <taxon>Halorubellaceae</taxon>
        <taxon>Halorubellus</taxon>
    </lineage>
</organism>
<evidence type="ECO:0008006" key="4">
    <source>
        <dbReference type="Google" id="ProtNLM"/>
    </source>
</evidence>
<dbReference type="InterPro" id="IPR015943">
    <property type="entry name" value="WD40/YVTN_repeat-like_dom_sf"/>
</dbReference>
<feature type="compositionally biased region" description="Basic and acidic residues" evidence="1">
    <location>
        <begin position="182"/>
        <end position="194"/>
    </location>
</feature>